<sequence>MAFATLALRKGSRCILSPGECKARLAGKLGSGPAFANTTRVCYGYACSHPYEDNEVKEENGGPDAEEEDDDDATKDAYGARRREPRCGEERQNSNAEERDESSNAEKKDERMRKMRDPTRRSRAADRLVALPARCLTTVQSRN</sequence>
<organism evidence="2 3">
    <name type="scientific">Phytophthora aleatoria</name>
    <dbReference type="NCBI Taxonomy" id="2496075"/>
    <lineage>
        <taxon>Eukaryota</taxon>
        <taxon>Sar</taxon>
        <taxon>Stramenopiles</taxon>
        <taxon>Oomycota</taxon>
        <taxon>Peronosporomycetes</taxon>
        <taxon>Peronosporales</taxon>
        <taxon>Peronosporaceae</taxon>
        <taxon>Phytophthora</taxon>
    </lineage>
</organism>
<feature type="compositionally biased region" description="Acidic residues" evidence="1">
    <location>
        <begin position="64"/>
        <end position="73"/>
    </location>
</feature>
<reference evidence="2" key="1">
    <citation type="submission" date="2021-01" db="EMBL/GenBank/DDBJ databases">
        <title>Phytophthora aleatoria, a newly-described species from Pinus radiata is distinct from Phytophthora cactorum isolates based on comparative genomics.</title>
        <authorList>
            <person name="Mcdougal R."/>
            <person name="Panda P."/>
            <person name="Williams N."/>
            <person name="Studholme D.J."/>
        </authorList>
    </citation>
    <scope>NUCLEOTIDE SEQUENCE</scope>
    <source>
        <strain evidence="2">NZFS 4037</strain>
    </source>
</reference>
<proteinExistence type="predicted"/>
<comment type="caution">
    <text evidence="2">The sequence shown here is derived from an EMBL/GenBank/DDBJ whole genome shotgun (WGS) entry which is preliminary data.</text>
</comment>
<protein>
    <submittedName>
        <fullName evidence="2">Uncharacterized protein</fullName>
    </submittedName>
</protein>
<dbReference type="EMBL" id="JAENGY010000218">
    <property type="protein sequence ID" value="KAG6969109.1"/>
    <property type="molecule type" value="Genomic_DNA"/>
</dbReference>
<feature type="compositionally biased region" description="Basic and acidic residues" evidence="1">
    <location>
        <begin position="101"/>
        <end position="126"/>
    </location>
</feature>
<evidence type="ECO:0000313" key="3">
    <source>
        <dbReference type="Proteomes" id="UP000709295"/>
    </source>
</evidence>
<accession>A0A8J5M8K0</accession>
<feature type="region of interest" description="Disordered" evidence="1">
    <location>
        <begin position="53"/>
        <end position="143"/>
    </location>
</feature>
<dbReference type="Proteomes" id="UP000709295">
    <property type="component" value="Unassembled WGS sequence"/>
</dbReference>
<evidence type="ECO:0000313" key="2">
    <source>
        <dbReference type="EMBL" id="KAG6969109.1"/>
    </source>
</evidence>
<evidence type="ECO:0000256" key="1">
    <source>
        <dbReference type="SAM" id="MobiDB-lite"/>
    </source>
</evidence>
<keyword evidence="3" id="KW-1185">Reference proteome</keyword>
<gene>
    <name evidence="2" type="ORF">JG688_00005464</name>
</gene>
<dbReference type="AlphaFoldDB" id="A0A8J5M8K0"/>
<name>A0A8J5M8K0_9STRA</name>
<feature type="compositionally biased region" description="Basic and acidic residues" evidence="1">
    <location>
        <begin position="74"/>
        <end position="92"/>
    </location>
</feature>